<protein>
    <submittedName>
        <fullName evidence="1">ABC-type molybdate transport system, ATPase component</fullName>
    </submittedName>
</protein>
<dbReference type="STRING" id="266809.PM03_01905"/>
<organism evidence="1 2">
    <name type="scientific">Thalassobacter stenotrophicus</name>
    <dbReference type="NCBI Taxonomy" id="266809"/>
    <lineage>
        <taxon>Bacteria</taxon>
        <taxon>Pseudomonadati</taxon>
        <taxon>Pseudomonadota</taxon>
        <taxon>Alphaproteobacteria</taxon>
        <taxon>Rhodobacterales</taxon>
        <taxon>Roseobacteraceae</taxon>
        <taxon>Thalassobacter</taxon>
    </lineage>
</organism>
<dbReference type="Pfam" id="PF10649">
    <property type="entry name" value="DUF2478"/>
    <property type="match status" value="1"/>
</dbReference>
<dbReference type="InterPro" id="IPR027417">
    <property type="entry name" value="P-loop_NTPase"/>
</dbReference>
<dbReference type="RefSeq" id="WP_058124549.1">
    <property type="nucleotide sequence ID" value="NZ_CP107618.1"/>
</dbReference>
<gene>
    <name evidence="1" type="ORF">THS5294_03298</name>
</gene>
<name>A0A0P1F2U7_9RHOB</name>
<reference evidence="1 2" key="1">
    <citation type="submission" date="2015-09" db="EMBL/GenBank/DDBJ databases">
        <authorList>
            <consortium name="Swine Surveillance"/>
        </authorList>
    </citation>
    <scope>NUCLEOTIDE SEQUENCE [LARGE SCALE GENOMIC DNA]</scope>
    <source>
        <strain evidence="1 2">CECT 5294</strain>
    </source>
</reference>
<accession>A0A0P1F2U7</accession>
<dbReference type="Proteomes" id="UP000051298">
    <property type="component" value="Unassembled WGS sequence"/>
</dbReference>
<dbReference type="EMBL" id="CYRX01000033">
    <property type="protein sequence ID" value="CUH61984.1"/>
    <property type="molecule type" value="Genomic_DNA"/>
</dbReference>
<dbReference type="eggNOG" id="COG1618">
    <property type="taxonomic scope" value="Bacteria"/>
</dbReference>
<evidence type="ECO:0000313" key="2">
    <source>
        <dbReference type="Proteomes" id="UP000051298"/>
    </source>
</evidence>
<evidence type="ECO:0000313" key="1">
    <source>
        <dbReference type="EMBL" id="CUH61984.1"/>
    </source>
</evidence>
<proteinExistence type="predicted"/>
<dbReference type="InterPro" id="IPR018912">
    <property type="entry name" value="DUF2478"/>
</dbReference>
<dbReference type="Gene3D" id="3.40.50.300">
    <property type="entry name" value="P-loop containing nucleotide triphosphate hydrolases"/>
    <property type="match status" value="1"/>
</dbReference>
<dbReference type="AlphaFoldDB" id="A0A0P1F2U7"/>
<sequence length="170" mass="17732">MTLAYTMMPGKGDMDLLLAQLAQRLSARGVTCAGVVQRNVDCGPERKCDMDLTVLHSGEVLRISQSLGVGARGCRLDPAALEQAVAATSQALDSADLLLVNKFGKHEAQGRGFRPLIGEAMAADLPVLCGLNGANLPAFQEFTGGLAVEVAPDLDALMAWAEAQISQPAG</sequence>